<reference evidence="1 2" key="1">
    <citation type="submission" date="2016-11" db="EMBL/GenBank/DDBJ databases">
        <authorList>
            <person name="Manzoor S."/>
        </authorList>
    </citation>
    <scope>NUCLEOTIDE SEQUENCE [LARGE SCALE GENOMIC DNA]</scope>
    <source>
        <strain evidence="1">Clostridium ultunense strain Esp</strain>
    </source>
</reference>
<sequence>MLMKIRRKIDNRIKPRPFKTCYFNSSNPFAKEIIEIGIMIM</sequence>
<dbReference type="Proteomes" id="UP000245423">
    <property type="component" value="Chromosome 1"/>
</dbReference>
<protein>
    <submittedName>
        <fullName evidence="1">DNA polymerase beta domain protein region</fullName>
    </submittedName>
</protein>
<gene>
    <name evidence="1" type="ORF">CUESP1_0317</name>
</gene>
<evidence type="ECO:0000313" key="2">
    <source>
        <dbReference type="Proteomes" id="UP000245423"/>
    </source>
</evidence>
<name>A0A1M4PJR1_9FIRM</name>
<accession>A0A1M4PJR1</accession>
<organism evidence="1 2">
    <name type="scientific">[Clostridium] ultunense Esp</name>
    <dbReference type="NCBI Taxonomy" id="1288971"/>
    <lineage>
        <taxon>Bacteria</taxon>
        <taxon>Bacillati</taxon>
        <taxon>Bacillota</taxon>
        <taxon>Tissierellia</taxon>
        <taxon>Tissierellales</taxon>
        <taxon>Tepidimicrobiaceae</taxon>
        <taxon>Schnuerera</taxon>
    </lineage>
</organism>
<dbReference type="AlphaFoldDB" id="A0A1M4PJR1"/>
<proteinExistence type="predicted"/>
<keyword evidence="2" id="KW-1185">Reference proteome</keyword>
<dbReference type="EMBL" id="LT669839">
    <property type="protein sequence ID" value="SHD75710.1"/>
    <property type="molecule type" value="Genomic_DNA"/>
</dbReference>
<evidence type="ECO:0000313" key="1">
    <source>
        <dbReference type="EMBL" id="SHD75710.1"/>
    </source>
</evidence>